<evidence type="ECO:0000313" key="2">
    <source>
        <dbReference type="Proteomes" id="UP000192422"/>
    </source>
</evidence>
<gene>
    <name evidence="1" type="ORF">AKL02_020720</name>
</gene>
<geneLocation type="plasmid" evidence="1 2">
    <name>pTElox9</name>
</geneLocation>
<name>A0ABX6YZT4_9RHOB</name>
<reference evidence="1 2" key="1">
    <citation type="submission" date="2020-05" db="EMBL/GenBank/DDBJ databases">
        <title>Thioclava electrotropha strain Elox9 finished genome.</title>
        <authorList>
            <person name="Rowe A.R."/>
            <person name="Wilbanks E.G."/>
        </authorList>
    </citation>
    <scope>NUCLEOTIDE SEQUENCE [LARGE SCALE GENOMIC DNA]</scope>
    <source>
        <strain evidence="1 2">Elox9</strain>
        <plasmid evidence="1 2">pTElox9</plasmid>
    </source>
</reference>
<protein>
    <submittedName>
        <fullName evidence="1">Uncharacterized protein</fullName>
    </submittedName>
</protein>
<dbReference type="Proteomes" id="UP000192422">
    <property type="component" value="Plasmid pTElox9"/>
</dbReference>
<dbReference type="EMBL" id="CP053563">
    <property type="protein sequence ID" value="QPZ93399.1"/>
    <property type="molecule type" value="Genomic_DNA"/>
</dbReference>
<accession>A0ABX6YZT4</accession>
<dbReference type="RefSeq" id="WP_083080489.1">
    <property type="nucleotide sequence ID" value="NZ_CP053563.1"/>
</dbReference>
<proteinExistence type="predicted"/>
<evidence type="ECO:0000313" key="1">
    <source>
        <dbReference type="EMBL" id="QPZ93399.1"/>
    </source>
</evidence>
<keyword evidence="2" id="KW-1185">Reference proteome</keyword>
<sequence length="64" mass="7084">MKSEKHFSFEQRAVEKAAARAKDERDIRSGVVSAAQVARENGGGRHKIELLGPSARMQKLASQY</sequence>
<keyword evidence="1" id="KW-0614">Plasmid</keyword>
<organism evidence="1 2">
    <name type="scientific">Thioclava electrotropha</name>
    <dbReference type="NCBI Taxonomy" id="1549850"/>
    <lineage>
        <taxon>Bacteria</taxon>
        <taxon>Pseudomonadati</taxon>
        <taxon>Pseudomonadota</taxon>
        <taxon>Alphaproteobacteria</taxon>
        <taxon>Rhodobacterales</taxon>
        <taxon>Paracoccaceae</taxon>
        <taxon>Thioclava</taxon>
    </lineage>
</organism>